<evidence type="ECO:0000256" key="2">
    <source>
        <dbReference type="SAM" id="MobiDB-lite"/>
    </source>
</evidence>
<keyword evidence="5" id="KW-1185">Reference proteome</keyword>
<keyword evidence="3" id="KW-0732">Signal</keyword>
<evidence type="ECO:0000256" key="3">
    <source>
        <dbReference type="SAM" id="SignalP"/>
    </source>
</evidence>
<evidence type="ECO:0000256" key="1">
    <source>
        <dbReference type="PROSITE-ProRule" id="PRU00339"/>
    </source>
</evidence>
<evidence type="ECO:0000313" key="5">
    <source>
        <dbReference type="Proteomes" id="UP001180616"/>
    </source>
</evidence>
<feature type="compositionally biased region" description="Low complexity" evidence="2">
    <location>
        <begin position="140"/>
        <end position="166"/>
    </location>
</feature>
<dbReference type="Gene3D" id="1.25.40.10">
    <property type="entry name" value="Tetratricopeptide repeat domain"/>
    <property type="match status" value="1"/>
</dbReference>
<dbReference type="RefSeq" id="WP_309541164.1">
    <property type="nucleotide sequence ID" value="NZ_CP133659.1"/>
</dbReference>
<evidence type="ECO:0000313" key="4">
    <source>
        <dbReference type="EMBL" id="WMW65125.1"/>
    </source>
</evidence>
<dbReference type="Proteomes" id="UP001180616">
    <property type="component" value="Chromosome"/>
</dbReference>
<gene>
    <name evidence="4" type="ORF">KPS_003226</name>
</gene>
<protein>
    <submittedName>
        <fullName evidence="4">Tetratricopeptide repeat protein</fullName>
    </submittedName>
</protein>
<feature type="compositionally biased region" description="Low complexity" evidence="2">
    <location>
        <begin position="441"/>
        <end position="450"/>
    </location>
</feature>
<feature type="compositionally biased region" description="Pro residues" evidence="2">
    <location>
        <begin position="504"/>
        <end position="514"/>
    </location>
</feature>
<dbReference type="InterPro" id="IPR019734">
    <property type="entry name" value="TPR_rpt"/>
</dbReference>
<keyword evidence="1" id="KW-0802">TPR repeat</keyword>
<feature type="region of interest" description="Disordered" evidence="2">
    <location>
        <begin position="137"/>
        <end position="166"/>
    </location>
</feature>
<feature type="compositionally biased region" description="Gly residues" evidence="2">
    <location>
        <begin position="457"/>
        <end position="470"/>
    </location>
</feature>
<proteinExistence type="predicted"/>
<dbReference type="PROSITE" id="PS50005">
    <property type="entry name" value="TPR"/>
    <property type="match status" value="1"/>
</dbReference>
<feature type="compositionally biased region" description="Low complexity" evidence="2">
    <location>
        <begin position="264"/>
        <end position="288"/>
    </location>
</feature>
<dbReference type="InterPro" id="IPR011990">
    <property type="entry name" value="TPR-like_helical_dom_sf"/>
</dbReference>
<dbReference type="SUPFAM" id="SSF48452">
    <property type="entry name" value="TPR-like"/>
    <property type="match status" value="1"/>
</dbReference>
<dbReference type="EMBL" id="CP133659">
    <property type="protein sequence ID" value="WMW65125.1"/>
    <property type="molecule type" value="Genomic_DNA"/>
</dbReference>
<feature type="region of interest" description="Disordered" evidence="2">
    <location>
        <begin position="434"/>
        <end position="556"/>
    </location>
</feature>
<feature type="repeat" description="TPR" evidence="1">
    <location>
        <begin position="328"/>
        <end position="361"/>
    </location>
</feature>
<feature type="signal peptide" evidence="3">
    <location>
        <begin position="1"/>
        <end position="46"/>
    </location>
</feature>
<accession>A0ABY9R033</accession>
<dbReference type="SMART" id="SM00028">
    <property type="entry name" value="TPR"/>
    <property type="match status" value="2"/>
</dbReference>
<organism evidence="4 5">
    <name type="scientific">Nitratidesulfovibrio liaohensis</name>
    <dbReference type="NCBI Taxonomy" id="2604158"/>
    <lineage>
        <taxon>Bacteria</taxon>
        <taxon>Pseudomonadati</taxon>
        <taxon>Thermodesulfobacteriota</taxon>
        <taxon>Desulfovibrionia</taxon>
        <taxon>Desulfovibrionales</taxon>
        <taxon>Desulfovibrionaceae</taxon>
        <taxon>Nitratidesulfovibrio</taxon>
    </lineage>
</organism>
<sequence length="556" mass="56716">MRHSGRAAPGLATGPVPPPSARLRTGFAPLLCGIAILLATAATAHAASTVTVPFGGGLRKESATVIARSAARLAALRDGMPALLEGSAASFATLAAHDPQRRLAVASAVLTTRVTAVTVEGYPPEVRVAVTVQADPPVHAEPAATAPRSEAAAGDDAPDTTATAPLSTTADAVRTVLRNDPLLELHEEVLRREAALTEEALDAAQATARHVARHGGEDESPFAQRLGALARSLEALDLYRACLSGIPAGTDMAVGRTNGRDPVGGQTVGQTAGQVAGQTAGQSAGQAADGLPSPAVSTMGATVGGWGLAPEAMLRHMRRAVSLDARNPLLWNALGEALLLLDRPQDAMEAQDRALKLSPGFARALHARAVCHLRLQMPALAVADASAAIRLRPDVAANWRVRGAAWQVRGEPGPMCDDFYRACAPGDCEGLSLARGRGQCRPATDATAAPRADDGANGHGGQAGHNGHNGTGAAASTATVESTPDAPRSAPQDAALFNEHVPVDSPPATTPPPAINGTGGTDATSRDARTGAPRDAGRDASLYELPDDSPAPRTLP</sequence>
<feature type="region of interest" description="Disordered" evidence="2">
    <location>
        <begin position="264"/>
        <end position="292"/>
    </location>
</feature>
<name>A0ABY9R033_9BACT</name>
<reference evidence="4" key="1">
    <citation type="submission" date="2023-09" db="EMBL/GenBank/DDBJ databases">
        <authorList>
            <consortium name="CW5 consortium"/>
            <person name="Lu C.-W."/>
        </authorList>
    </citation>
    <scope>NUCLEOTIDE SEQUENCE</scope>
    <source>
        <strain evidence="4">KPS</strain>
    </source>
</reference>
<feature type="chain" id="PRO_5045623593" evidence="3">
    <location>
        <begin position="47"/>
        <end position="556"/>
    </location>
</feature>